<dbReference type="NCBIfam" id="TIGR01552">
    <property type="entry name" value="phd_fam"/>
    <property type="match status" value="1"/>
</dbReference>
<organism evidence="3 4">
    <name type="scientific">Pseudanabaena catenata USMAC16</name>
    <dbReference type="NCBI Taxonomy" id="1855837"/>
    <lineage>
        <taxon>Bacteria</taxon>
        <taxon>Bacillati</taxon>
        <taxon>Cyanobacteriota</taxon>
        <taxon>Cyanophyceae</taxon>
        <taxon>Pseudanabaenales</taxon>
        <taxon>Pseudanabaenaceae</taxon>
        <taxon>Pseudanabaena</taxon>
    </lineage>
</organism>
<evidence type="ECO:0000313" key="3">
    <source>
        <dbReference type="EMBL" id="MDG3497207.1"/>
    </source>
</evidence>
<dbReference type="SUPFAM" id="SSF143120">
    <property type="entry name" value="YefM-like"/>
    <property type="match status" value="1"/>
</dbReference>
<protein>
    <recommendedName>
        <fullName evidence="2">Antitoxin</fullName>
    </recommendedName>
</protein>
<accession>A0A9X4MD70</accession>
<comment type="similarity">
    <text evidence="1 2">Belongs to the phD/YefM antitoxin family.</text>
</comment>
<evidence type="ECO:0000313" key="4">
    <source>
        <dbReference type="Proteomes" id="UP001152872"/>
    </source>
</evidence>
<comment type="function">
    <text evidence="2">Antitoxin component of a type II toxin-antitoxin (TA) system.</text>
</comment>
<sequence length="80" mass="8786">MSTISLTEAQFKLQDLINEVSLSHEPILISGTTSNAFLVSEEDWKGIQETIYLLSIPEVGASIMQGLATPISECSETLEW</sequence>
<dbReference type="Pfam" id="PF02604">
    <property type="entry name" value="PhdYeFM_antitox"/>
    <property type="match status" value="1"/>
</dbReference>
<comment type="caution">
    <text evidence="3">The sequence shown here is derived from an EMBL/GenBank/DDBJ whole genome shotgun (WGS) entry which is preliminary data.</text>
</comment>
<dbReference type="Proteomes" id="UP001152872">
    <property type="component" value="Unassembled WGS sequence"/>
</dbReference>
<dbReference type="RefSeq" id="WP_009629418.1">
    <property type="nucleotide sequence ID" value="NZ_VBTY01000299.1"/>
</dbReference>
<proteinExistence type="inferred from homology"/>
<gene>
    <name evidence="3" type="ORF">FEV09_21950</name>
</gene>
<keyword evidence="4" id="KW-1185">Reference proteome</keyword>
<dbReference type="AlphaFoldDB" id="A0A9X4MD70"/>
<dbReference type="InterPro" id="IPR006442">
    <property type="entry name" value="Antitoxin_Phd/YefM"/>
</dbReference>
<evidence type="ECO:0000256" key="2">
    <source>
        <dbReference type="RuleBase" id="RU362080"/>
    </source>
</evidence>
<evidence type="ECO:0000256" key="1">
    <source>
        <dbReference type="ARBA" id="ARBA00009981"/>
    </source>
</evidence>
<dbReference type="Gene3D" id="3.40.1620.10">
    <property type="entry name" value="YefM-like domain"/>
    <property type="match status" value="1"/>
</dbReference>
<dbReference type="InterPro" id="IPR036165">
    <property type="entry name" value="YefM-like_sf"/>
</dbReference>
<dbReference type="EMBL" id="VBTY01000299">
    <property type="protein sequence ID" value="MDG3497207.1"/>
    <property type="molecule type" value="Genomic_DNA"/>
</dbReference>
<name>A0A9X4MD70_9CYAN</name>
<reference evidence="3" key="1">
    <citation type="submission" date="2019-05" db="EMBL/GenBank/DDBJ databases">
        <title>Whole genome sequencing of Pseudanabaena catenata USMAC16.</title>
        <authorList>
            <person name="Khan Z."/>
            <person name="Omar W.M."/>
            <person name="Convey P."/>
            <person name="Merican F."/>
            <person name="Najimudin N."/>
        </authorList>
    </citation>
    <scope>NUCLEOTIDE SEQUENCE</scope>
    <source>
        <strain evidence="3">USMAC16</strain>
    </source>
</reference>